<evidence type="ECO:0000259" key="1">
    <source>
        <dbReference type="Pfam" id="PF14667"/>
    </source>
</evidence>
<accession>A0A975M3M6</accession>
<keyword evidence="3" id="KW-1185">Reference proteome</keyword>
<dbReference type="InterPro" id="IPR036291">
    <property type="entry name" value="NAD(P)-bd_dom_sf"/>
</dbReference>
<dbReference type="Proteomes" id="UP000676885">
    <property type="component" value="Chromosome"/>
</dbReference>
<gene>
    <name evidence="2" type="ORF">KKR91_12385</name>
</gene>
<reference evidence="2 3" key="1">
    <citation type="submission" date="2021-05" db="EMBL/GenBank/DDBJ databases">
        <title>Novel species in genus Arthrobacter.</title>
        <authorList>
            <person name="Zhang G."/>
        </authorList>
    </citation>
    <scope>NUCLEOTIDE SEQUENCE [LARGE SCALE GENOMIC DNA]</scope>
    <source>
        <strain evidence="3">zg-ZUI227</strain>
    </source>
</reference>
<dbReference type="SUPFAM" id="SSF51735">
    <property type="entry name" value="NAD(P)-binding Rossmann-fold domains"/>
    <property type="match status" value="1"/>
</dbReference>
<dbReference type="RefSeq" id="WP_210231248.1">
    <property type="nucleotide sequence ID" value="NZ_CP076022.1"/>
</dbReference>
<dbReference type="AlphaFoldDB" id="A0A975M3M6"/>
<proteinExistence type="predicted"/>
<dbReference type="SUPFAM" id="SSF51182">
    <property type="entry name" value="RmlC-like cupins"/>
    <property type="match status" value="1"/>
</dbReference>
<organism evidence="2 3">
    <name type="scientific">Arthrobacter jiangjiafuii</name>
    <dbReference type="NCBI Taxonomy" id="2817475"/>
    <lineage>
        <taxon>Bacteria</taxon>
        <taxon>Bacillati</taxon>
        <taxon>Actinomycetota</taxon>
        <taxon>Actinomycetes</taxon>
        <taxon>Micrococcales</taxon>
        <taxon>Micrococcaceae</taxon>
        <taxon>Arthrobacter</taxon>
    </lineage>
</organism>
<dbReference type="Gene3D" id="2.60.120.10">
    <property type="entry name" value="Jelly Rolls"/>
    <property type="match status" value="1"/>
</dbReference>
<evidence type="ECO:0000313" key="2">
    <source>
        <dbReference type="EMBL" id="QWC09285.1"/>
    </source>
</evidence>
<dbReference type="InterPro" id="IPR029303">
    <property type="entry name" value="CapF_C"/>
</dbReference>
<dbReference type="CDD" id="cd07007">
    <property type="entry name" value="cupin_CapF-like_C"/>
    <property type="match status" value="1"/>
</dbReference>
<name>A0A975M3M6_9MICC</name>
<sequence length="364" mass="39116">MTIVITGGNGFLGWHTRVLAHSLGQATTSIGLGRKFNLEEAVSALSGAEVLVHIAGVNRGTDKEVAEGNLEFSRQLEQALAAADTEALKTVVYANSVQQGNGTVYGRAKAEAGGVLGAAAVRSGAEFKDVVLPNLFGEHGVPFYNSVVATFCHLVAAGETPTVSEDKVLTLLHAQDAAELLLGVRSIEDQHLAEVQRSVSDLLAGIQSMAATYATGTIPKLGTDFERNLFNTYRSFLSGENLPHALELKTDARGSFVELVRSEGGEGQSSFSTTKPGITRGQHYHRHKIERFIVMSGTGEIAMRRMFSDDVVRYAVSGDKPVAIDMPTMWSHNITNVGSDELYTAFWISEIFDPASPDTFPEEV</sequence>
<feature type="domain" description="Capsular polysaccharide assembling protein CapF C-terminal" evidence="1">
    <location>
        <begin position="250"/>
        <end position="360"/>
    </location>
</feature>
<dbReference type="Gene3D" id="3.40.50.720">
    <property type="entry name" value="NAD(P)-binding Rossmann-like Domain"/>
    <property type="match status" value="1"/>
</dbReference>
<dbReference type="InterPro" id="IPR011051">
    <property type="entry name" value="RmlC_Cupin_sf"/>
</dbReference>
<evidence type="ECO:0000313" key="3">
    <source>
        <dbReference type="Proteomes" id="UP000676885"/>
    </source>
</evidence>
<dbReference type="InterPro" id="IPR014710">
    <property type="entry name" value="RmlC-like_jellyroll"/>
</dbReference>
<protein>
    <submittedName>
        <fullName evidence="2">Capsular biosynthesis protein</fullName>
    </submittedName>
</protein>
<dbReference type="Pfam" id="PF14667">
    <property type="entry name" value="Polysacc_synt_C"/>
    <property type="match status" value="1"/>
</dbReference>
<dbReference type="KEGG" id="ajg:KKR91_12385"/>
<dbReference type="EMBL" id="CP076022">
    <property type="protein sequence ID" value="QWC09285.1"/>
    <property type="molecule type" value="Genomic_DNA"/>
</dbReference>